<feature type="chain" id="PRO_5014714624" evidence="1">
    <location>
        <begin position="24"/>
        <end position="119"/>
    </location>
</feature>
<comment type="caution">
    <text evidence="2">The sequence shown here is derived from an EMBL/GenBank/DDBJ whole genome shotgun (WGS) entry which is preliminary data.</text>
</comment>
<protein>
    <submittedName>
        <fullName evidence="2">Uncharacterized protein</fullName>
    </submittedName>
</protein>
<dbReference type="PROSITE" id="PS51257">
    <property type="entry name" value="PROKAR_LIPOPROTEIN"/>
    <property type="match status" value="1"/>
</dbReference>
<name>A0A2M7G4F8_9BACT</name>
<proteinExistence type="predicted"/>
<reference evidence="2 3" key="1">
    <citation type="submission" date="2017-09" db="EMBL/GenBank/DDBJ databases">
        <title>Depth-based differentiation of microbial function through sediment-hosted aquifers and enrichment of novel symbionts in the deep terrestrial subsurface.</title>
        <authorList>
            <person name="Probst A.J."/>
            <person name="Ladd B."/>
            <person name="Jarett J.K."/>
            <person name="Geller-Mcgrath D.E."/>
            <person name="Sieber C.M."/>
            <person name="Emerson J.B."/>
            <person name="Anantharaman K."/>
            <person name="Thomas B.C."/>
            <person name="Malmstrom R."/>
            <person name="Stieglmeier M."/>
            <person name="Klingl A."/>
            <person name="Woyke T."/>
            <person name="Ryan C.M."/>
            <person name="Banfield J.F."/>
        </authorList>
    </citation>
    <scope>NUCLEOTIDE SEQUENCE [LARGE SCALE GENOMIC DNA]</scope>
    <source>
        <strain evidence="2">CG17_big_fil_post_rev_8_21_14_2_50_48_46</strain>
    </source>
</reference>
<dbReference type="Proteomes" id="UP000231019">
    <property type="component" value="Unassembled WGS sequence"/>
</dbReference>
<dbReference type="EMBL" id="PFFQ01000037">
    <property type="protein sequence ID" value="PIW16631.1"/>
    <property type="molecule type" value="Genomic_DNA"/>
</dbReference>
<evidence type="ECO:0000313" key="3">
    <source>
        <dbReference type="Proteomes" id="UP000231019"/>
    </source>
</evidence>
<accession>A0A2M7G4F8</accession>
<organism evidence="2 3">
    <name type="scientific">bacterium (Candidatus Blackallbacteria) CG17_big_fil_post_rev_8_21_14_2_50_48_46</name>
    <dbReference type="NCBI Taxonomy" id="2014261"/>
    <lineage>
        <taxon>Bacteria</taxon>
        <taxon>Candidatus Blackallbacteria</taxon>
    </lineage>
</organism>
<gene>
    <name evidence="2" type="ORF">COW36_12755</name>
</gene>
<evidence type="ECO:0000313" key="2">
    <source>
        <dbReference type="EMBL" id="PIW16631.1"/>
    </source>
</evidence>
<evidence type="ECO:0000256" key="1">
    <source>
        <dbReference type="SAM" id="SignalP"/>
    </source>
</evidence>
<keyword evidence="1" id="KW-0732">Signal</keyword>
<feature type="signal peptide" evidence="1">
    <location>
        <begin position="1"/>
        <end position="23"/>
    </location>
</feature>
<dbReference type="AlphaFoldDB" id="A0A2M7G4F8"/>
<sequence length="119" mass="12974">MKATTLFLGGILGLFCISTSACSLQWSNFQGINLSKGSASSQVANGTIKISWERSADNILKITGQLNFKLEKLYLQLKRNQTLLHQETVTPQADGSFSAQIADPQFAQELCIETACFAL</sequence>